<evidence type="ECO:0000313" key="3">
    <source>
        <dbReference type="Proteomes" id="UP000000374"/>
    </source>
</evidence>
<evidence type="ECO:0000256" key="1">
    <source>
        <dbReference type="SAM" id="Phobius"/>
    </source>
</evidence>
<feature type="transmembrane region" description="Helical" evidence="1">
    <location>
        <begin position="176"/>
        <end position="199"/>
    </location>
</feature>
<feature type="transmembrane region" description="Helical" evidence="1">
    <location>
        <begin position="80"/>
        <end position="110"/>
    </location>
</feature>
<accession>A1WPN9</accession>
<protein>
    <recommendedName>
        <fullName evidence="4">Yip1 domain-containing protein</fullName>
    </recommendedName>
</protein>
<proteinExistence type="predicted"/>
<keyword evidence="1" id="KW-0472">Membrane</keyword>
<dbReference type="GeneID" id="76462242"/>
<dbReference type="OrthoDB" id="8690372at2"/>
<evidence type="ECO:0008006" key="4">
    <source>
        <dbReference type="Google" id="ProtNLM"/>
    </source>
</evidence>
<dbReference type="RefSeq" id="WP_011811583.1">
    <property type="nucleotide sequence ID" value="NC_008786.1"/>
</dbReference>
<evidence type="ECO:0000313" key="2">
    <source>
        <dbReference type="EMBL" id="ABM59596.1"/>
    </source>
</evidence>
<name>A1WPN9_VEREI</name>
<gene>
    <name evidence="2" type="ordered locus">Veis_3889</name>
</gene>
<keyword evidence="1" id="KW-0812">Transmembrane</keyword>
<keyword evidence="3" id="KW-1185">Reference proteome</keyword>
<dbReference type="Proteomes" id="UP000000374">
    <property type="component" value="Chromosome"/>
</dbReference>
<dbReference type="KEGG" id="vei:Veis_3889"/>
<keyword evidence="1" id="KW-1133">Transmembrane helix</keyword>
<dbReference type="HOGENOM" id="CLU_108400_0_0_4"/>
<feature type="transmembrane region" description="Helical" evidence="1">
    <location>
        <begin position="148"/>
        <end position="169"/>
    </location>
</feature>
<reference evidence="3" key="1">
    <citation type="submission" date="2006-12" db="EMBL/GenBank/DDBJ databases">
        <title>Complete sequence of chromosome 1 of Verminephrobacter eiseniae EF01-2.</title>
        <authorList>
            <person name="Copeland A."/>
            <person name="Lucas S."/>
            <person name="Lapidus A."/>
            <person name="Barry K."/>
            <person name="Detter J.C."/>
            <person name="Glavina del Rio T."/>
            <person name="Dalin E."/>
            <person name="Tice H."/>
            <person name="Pitluck S."/>
            <person name="Chertkov O."/>
            <person name="Brettin T."/>
            <person name="Bruce D."/>
            <person name="Han C."/>
            <person name="Tapia R."/>
            <person name="Gilna P."/>
            <person name="Schmutz J."/>
            <person name="Larimer F."/>
            <person name="Land M."/>
            <person name="Hauser L."/>
            <person name="Kyrpides N."/>
            <person name="Kim E."/>
            <person name="Stahl D."/>
            <person name="Richardson P."/>
        </authorList>
    </citation>
    <scope>NUCLEOTIDE SEQUENCE [LARGE SCALE GENOMIC DNA]</scope>
    <source>
        <strain evidence="3">EF01-2</strain>
    </source>
</reference>
<dbReference type="EMBL" id="CP000542">
    <property type="protein sequence ID" value="ABM59596.1"/>
    <property type="molecule type" value="Genomic_DNA"/>
</dbReference>
<sequence length="213" mass="22878">MTLFDFNYGLCFLVTSTLINQSLAKKLPVIGAGQRMMLLKRVAFPDLVFPRWQSVLAISFIGVLFGLAPRLHAVPPDAPAWLGVVVGLVTGLLTTWAAFLVIVAVLRWWFKRGGRWDGQGDLFNLVAASWLMLDSFCANLMMLNAPPFLVLPFWLYSLWVGTKAMASAIPQASRGYCIAGIAIGLLPAIAAAGLVFALVRALMTGLVPGGAGA</sequence>
<dbReference type="AlphaFoldDB" id="A1WPN9"/>
<dbReference type="STRING" id="391735.Veis_3889"/>
<feature type="transmembrane region" description="Helical" evidence="1">
    <location>
        <begin position="48"/>
        <end position="68"/>
    </location>
</feature>
<dbReference type="eggNOG" id="ENOG5032WRS">
    <property type="taxonomic scope" value="Bacteria"/>
</dbReference>
<organism evidence="2 3">
    <name type="scientific">Verminephrobacter eiseniae (strain EF01-2)</name>
    <dbReference type="NCBI Taxonomy" id="391735"/>
    <lineage>
        <taxon>Bacteria</taxon>
        <taxon>Pseudomonadati</taxon>
        <taxon>Pseudomonadota</taxon>
        <taxon>Betaproteobacteria</taxon>
        <taxon>Burkholderiales</taxon>
        <taxon>Comamonadaceae</taxon>
        <taxon>Verminephrobacter</taxon>
    </lineage>
</organism>